<keyword evidence="3" id="KW-1185">Reference proteome</keyword>
<sequence>MNIKFMGAAAALVLGAALAGCGGKQQFAVQGTITGLNNAGLVLANGSDTLPVPAGALTFTMPKQIDYGASFNVVVQTQPAHQTCTPTTATSSGSAGHTLVINALITCVQNSYALGGKFSGLYANNDATATTAATPRTVVLLNGSTGGQLSVSSAMADTNTPGAGFFNFAAAVKFGDAYGVTILSQPSDVSCTLTNGSGIMPESNVSNIVLTCVPKT</sequence>
<accession>A0ABW9SGU5</accession>
<dbReference type="RefSeq" id="WP_155432646.1">
    <property type="nucleotide sequence ID" value="NZ_JBHLXK010000001.1"/>
</dbReference>
<name>A0ABW9SGU5_9BURK</name>
<dbReference type="EMBL" id="WNKW01000001">
    <property type="protein sequence ID" value="MTW31238.1"/>
    <property type="molecule type" value="Genomic_DNA"/>
</dbReference>
<organism evidence="2 3">
    <name type="scientific">Pseudoduganella danionis</name>
    <dbReference type="NCBI Taxonomy" id="1890295"/>
    <lineage>
        <taxon>Bacteria</taxon>
        <taxon>Pseudomonadati</taxon>
        <taxon>Pseudomonadota</taxon>
        <taxon>Betaproteobacteria</taxon>
        <taxon>Burkholderiales</taxon>
        <taxon>Oxalobacteraceae</taxon>
        <taxon>Telluria group</taxon>
        <taxon>Pseudoduganella</taxon>
    </lineage>
</organism>
<feature type="signal peptide" evidence="1">
    <location>
        <begin position="1"/>
        <end position="19"/>
    </location>
</feature>
<keyword evidence="1" id="KW-0732">Signal</keyword>
<gene>
    <name evidence="2" type="ORF">GM655_00195</name>
</gene>
<feature type="chain" id="PRO_5046284517" description="Lipoprotein" evidence="1">
    <location>
        <begin position="20"/>
        <end position="216"/>
    </location>
</feature>
<dbReference type="Proteomes" id="UP000735592">
    <property type="component" value="Unassembled WGS sequence"/>
</dbReference>
<evidence type="ECO:0008006" key="4">
    <source>
        <dbReference type="Google" id="ProtNLM"/>
    </source>
</evidence>
<dbReference type="PROSITE" id="PS51257">
    <property type="entry name" value="PROKAR_LIPOPROTEIN"/>
    <property type="match status" value="1"/>
</dbReference>
<evidence type="ECO:0000256" key="1">
    <source>
        <dbReference type="SAM" id="SignalP"/>
    </source>
</evidence>
<protein>
    <recommendedName>
        <fullName evidence="4">Lipoprotein</fullName>
    </recommendedName>
</protein>
<evidence type="ECO:0000313" key="3">
    <source>
        <dbReference type="Proteomes" id="UP000735592"/>
    </source>
</evidence>
<comment type="caution">
    <text evidence="2">The sequence shown here is derived from an EMBL/GenBank/DDBJ whole genome shotgun (WGS) entry which is preliminary data.</text>
</comment>
<proteinExistence type="predicted"/>
<reference evidence="2 3" key="1">
    <citation type="submission" date="2019-11" db="EMBL/GenBank/DDBJ databases">
        <title>Type strains purchased from KCTC, JCM and DSMZ.</title>
        <authorList>
            <person name="Lu H."/>
        </authorList>
    </citation>
    <scope>NUCLEOTIDE SEQUENCE [LARGE SCALE GENOMIC DNA]</scope>
    <source>
        <strain evidence="2 3">DSM 103461</strain>
    </source>
</reference>
<evidence type="ECO:0000313" key="2">
    <source>
        <dbReference type="EMBL" id="MTW31238.1"/>
    </source>
</evidence>